<comment type="similarity">
    <text evidence="3">Belongs to the complex I subunit 5 family.</text>
</comment>
<evidence type="ECO:0000256" key="2">
    <source>
        <dbReference type="ARBA" id="ARBA00004454"/>
    </source>
</evidence>
<comment type="catalytic activity">
    <reaction evidence="19">
        <text>a plastoquinone + NADH + (n+1) H(+)(in) = a plastoquinol + NAD(+) + n H(+)(out)</text>
        <dbReference type="Rhea" id="RHEA:42608"/>
        <dbReference type="Rhea" id="RHEA-COMP:9561"/>
        <dbReference type="Rhea" id="RHEA-COMP:9562"/>
        <dbReference type="ChEBI" id="CHEBI:15378"/>
        <dbReference type="ChEBI" id="CHEBI:17757"/>
        <dbReference type="ChEBI" id="CHEBI:57540"/>
        <dbReference type="ChEBI" id="CHEBI:57945"/>
        <dbReference type="ChEBI" id="CHEBI:62192"/>
    </reaction>
</comment>
<evidence type="ECO:0000313" key="22">
    <source>
        <dbReference type="EMBL" id="RZC08798.1"/>
    </source>
</evidence>
<evidence type="ECO:0000256" key="11">
    <source>
        <dbReference type="ARBA" id="ARBA00022967"/>
    </source>
</evidence>
<dbReference type="Pfam" id="PF01010">
    <property type="entry name" value="Proton_antipo_C"/>
    <property type="match status" value="1"/>
</dbReference>
<evidence type="ECO:0000256" key="1">
    <source>
        <dbReference type="ARBA" id="ARBA00004059"/>
    </source>
</evidence>
<keyword evidence="6" id="KW-0934">Plastid</keyword>
<comment type="subunit">
    <text evidence="4">NDH is composed of at least 16 different subunits, 5 of which are encoded in the nucleus.</text>
</comment>
<evidence type="ECO:0000259" key="21">
    <source>
        <dbReference type="Pfam" id="PF01010"/>
    </source>
</evidence>
<evidence type="ECO:0000256" key="20">
    <source>
        <dbReference type="SAM" id="Phobius"/>
    </source>
</evidence>
<dbReference type="Proteomes" id="UP000289340">
    <property type="component" value="Chromosome 6"/>
</dbReference>
<proteinExistence type="inferred from homology"/>
<evidence type="ECO:0000256" key="9">
    <source>
        <dbReference type="ARBA" id="ARBA00022857"/>
    </source>
</evidence>
<keyword evidence="10" id="KW-0618">Plastoquinone</keyword>
<feature type="non-terminal residue" evidence="22">
    <location>
        <position position="1"/>
    </location>
</feature>
<dbReference type="InterPro" id="IPR002128">
    <property type="entry name" value="NADH_UbQ_OxRdtase_chlpt_su5_C"/>
</dbReference>
<keyword evidence="12 20" id="KW-1133">Transmembrane helix</keyword>
<evidence type="ECO:0000256" key="15">
    <source>
        <dbReference type="ARBA" id="ARBA00023136"/>
    </source>
</evidence>
<keyword evidence="6" id="KW-0150">Chloroplast</keyword>
<dbReference type="AlphaFoldDB" id="A0A445KDC8"/>
<evidence type="ECO:0000256" key="19">
    <source>
        <dbReference type="ARBA" id="ARBA00048026"/>
    </source>
</evidence>
<evidence type="ECO:0000256" key="6">
    <source>
        <dbReference type="ARBA" id="ARBA00022528"/>
    </source>
</evidence>
<sequence>ACLYPNESENTMRFSILVLVLFTLFVGTIGISFSYKGIDLDILSKWLIPFIDLLHKNSKNFVDCVGGDERRDMLTKLT</sequence>
<dbReference type="EMBL" id="QZWG01000006">
    <property type="protein sequence ID" value="RZC08798.1"/>
    <property type="molecule type" value="Genomic_DNA"/>
</dbReference>
<evidence type="ECO:0000256" key="10">
    <source>
        <dbReference type="ARBA" id="ARBA00022957"/>
    </source>
</evidence>
<evidence type="ECO:0000313" key="23">
    <source>
        <dbReference type="Proteomes" id="UP000289340"/>
    </source>
</evidence>
<keyword evidence="9" id="KW-0521">NADP</keyword>
<comment type="catalytic activity">
    <reaction evidence="18">
        <text>a plastoquinone + NADPH + (n+1) H(+)(in) = a plastoquinol + NADP(+) + n H(+)(out)</text>
        <dbReference type="Rhea" id="RHEA:42612"/>
        <dbReference type="Rhea" id="RHEA-COMP:9561"/>
        <dbReference type="Rhea" id="RHEA-COMP:9562"/>
        <dbReference type="ChEBI" id="CHEBI:15378"/>
        <dbReference type="ChEBI" id="CHEBI:17757"/>
        <dbReference type="ChEBI" id="CHEBI:57783"/>
        <dbReference type="ChEBI" id="CHEBI:58349"/>
        <dbReference type="ChEBI" id="CHEBI:62192"/>
    </reaction>
</comment>
<comment type="subcellular location">
    <subcellularLocation>
        <location evidence="2">Plastid</location>
        <location evidence="2">Chloroplast thylakoid membrane</location>
        <topology evidence="2">Multi-pass membrane protein</topology>
    </subcellularLocation>
</comment>
<evidence type="ECO:0000256" key="17">
    <source>
        <dbReference type="ARBA" id="ARBA00031649"/>
    </source>
</evidence>
<evidence type="ECO:0000256" key="7">
    <source>
        <dbReference type="ARBA" id="ARBA00022692"/>
    </source>
</evidence>
<protein>
    <recommendedName>
        <fullName evidence="5">NAD(P)H-quinone oxidoreductase subunit 5, chloroplastic</fullName>
    </recommendedName>
    <alternativeName>
        <fullName evidence="17">NAD(P)H dehydrogenase subunit 5</fullName>
    </alternativeName>
    <alternativeName>
        <fullName evidence="16">NADH-plastoquinone oxidoreductase subunit 5</fullName>
    </alternativeName>
</protein>
<evidence type="ECO:0000256" key="12">
    <source>
        <dbReference type="ARBA" id="ARBA00022989"/>
    </source>
</evidence>
<evidence type="ECO:0000256" key="4">
    <source>
        <dbReference type="ARBA" id="ARBA00011199"/>
    </source>
</evidence>
<keyword evidence="13" id="KW-0520">NAD</keyword>
<keyword evidence="15 20" id="KW-0472">Membrane</keyword>
<feature type="transmembrane region" description="Helical" evidence="20">
    <location>
        <begin position="14"/>
        <end position="35"/>
    </location>
</feature>
<dbReference type="GO" id="GO:0048038">
    <property type="term" value="F:quinone binding"/>
    <property type="evidence" value="ECO:0007669"/>
    <property type="project" value="UniProtKB-KW"/>
</dbReference>
<accession>A0A445KDC8</accession>
<evidence type="ECO:0000256" key="14">
    <source>
        <dbReference type="ARBA" id="ARBA00023078"/>
    </source>
</evidence>
<evidence type="ECO:0000256" key="5">
    <source>
        <dbReference type="ARBA" id="ARBA00018648"/>
    </source>
</evidence>
<gene>
    <name evidence="22" type="ORF">D0Y65_015484</name>
</gene>
<keyword evidence="14" id="KW-0793">Thylakoid</keyword>
<comment type="function">
    <text evidence="1">NDH shuttles electrons from NAD(P)H:plastoquinone, via FMN and iron-sulfur (Fe-S) centers, to quinones in the photosynthetic chain and possibly in a chloroplast respiratory chain. The immediate electron acceptor for the enzyme in this species is believed to be plastoquinone. Couples the redox reaction to proton translocation, and thus conserves the redox energy in a proton gradient.</text>
</comment>
<dbReference type="GO" id="GO:0009535">
    <property type="term" value="C:chloroplast thylakoid membrane"/>
    <property type="evidence" value="ECO:0007669"/>
    <property type="project" value="UniProtKB-SubCell"/>
</dbReference>
<evidence type="ECO:0000256" key="13">
    <source>
        <dbReference type="ARBA" id="ARBA00023027"/>
    </source>
</evidence>
<evidence type="ECO:0000256" key="8">
    <source>
        <dbReference type="ARBA" id="ARBA00022719"/>
    </source>
</evidence>
<feature type="domain" description="NADH:ubiquinone/plastoquinone oxidoreductase chloroplast chain 5 C-terminal" evidence="21">
    <location>
        <begin position="3"/>
        <end position="64"/>
    </location>
</feature>
<evidence type="ECO:0000256" key="3">
    <source>
        <dbReference type="ARBA" id="ARBA00008200"/>
    </source>
</evidence>
<evidence type="ECO:0000256" key="18">
    <source>
        <dbReference type="ARBA" id="ARBA00047726"/>
    </source>
</evidence>
<organism evidence="22 23">
    <name type="scientific">Glycine soja</name>
    <name type="common">Wild soybean</name>
    <dbReference type="NCBI Taxonomy" id="3848"/>
    <lineage>
        <taxon>Eukaryota</taxon>
        <taxon>Viridiplantae</taxon>
        <taxon>Streptophyta</taxon>
        <taxon>Embryophyta</taxon>
        <taxon>Tracheophyta</taxon>
        <taxon>Spermatophyta</taxon>
        <taxon>Magnoliopsida</taxon>
        <taxon>eudicotyledons</taxon>
        <taxon>Gunneridae</taxon>
        <taxon>Pentapetalae</taxon>
        <taxon>rosids</taxon>
        <taxon>fabids</taxon>
        <taxon>Fabales</taxon>
        <taxon>Fabaceae</taxon>
        <taxon>Papilionoideae</taxon>
        <taxon>50 kb inversion clade</taxon>
        <taxon>NPAAA clade</taxon>
        <taxon>indigoferoid/millettioid clade</taxon>
        <taxon>Phaseoleae</taxon>
        <taxon>Glycine</taxon>
        <taxon>Glycine subgen. Soja</taxon>
    </lineage>
</organism>
<keyword evidence="11" id="KW-1278">Translocase</keyword>
<keyword evidence="7 20" id="KW-0812">Transmembrane</keyword>
<comment type="caution">
    <text evidence="22">The sequence shown here is derived from an EMBL/GenBank/DDBJ whole genome shotgun (WGS) entry which is preliminary data.</text>
</comment>
<name>A0A445KDC8_GLYSO</name>
<keyword evidence="8" id="KW-0874">Quinone</keyword>
<evidence type="ECO:0000256" key="16">
    <source>
        <dbReference type="ARBA" id="ARBA00029876"/>
    </source>
</evidence>
<reference evidence="22 23" key="1">
    <citation type="submission" date="2018-09" db="EMBL/GenBank/DDBJ databases">
        <title>A high-quality reference genome of wild soybean provides a powerful tool to mine soybean genomes.</title>
        <authorList>
            <person name="Xie M."/>
            <person name="Chung C.Y.L."/>
            <person name="Li M.-W."/>
            <person name="Wong F.-L."/>
            <person name="Chan T.-F."/>
            <person name="Lam H.-M."/>
        </authorList>
    </citation>
    <scope>NUCLEOTIDE SEQUENCE [LARGE SCALE GENOMIC DNA]</scope>
    <source>
        <strain evidence="23">cv. W05</strain>
        <tissue evidence="22">Hypocotyl of etiolated seedlings</tissue>
    </source>
</reference>
<keyword evidence="23" id="KW-1185">Reference proteome</keyword>